<reference evidence="2 3" key="2">
    <citation type="submission" date="2015-02" db="EMBL/GenBank/DDBJ databases">
        <title>Virome of African Animals.</title>
        <authorList>
            <person name="Ng T.F.F."/>
            <person name="LeBreton M."/>
            <person name="Schneider B.S."/>
            <person name="Gillis A."/>
            <person name="Tamoufe U."/>
            <person name="Diffo L.D.D."/>
            <person name="Takuo J.M."/>
            <person name="Kondov N.O."/>
            <person name="Coffey L."/>
            <person name="Wolfe N.D."/>
            <person name="Delwart E."/>
        </authorList>
    </citation>
    <scope>NUCLEOTIDE SEQUENCE [LARGE SCALE GENOMIC DNA]</scope>
    <source>
        <strain evidence="2">PREDICT-06530</strain>
    </source>
</reference>
<name>A0A0B6CDH8_9NIDO</name>
<keyword evidence="1" id="KW-1133">Transmembrane helix</keyword>
<dbReference type="GeneID" id="23631998"/>
<evidence type="ECO:0000313" key="3">
    <source>
        <dbReference type="Proteomes" id="UP000171565"/>
    </source>
</evidence>
<dbReference type="KEGG" id="vg:23631998"/>
<reference evidence="2 3" key="1">
    <citation type="submission" date="2014-11" db="EMBL/GenBank/DDBJ databases">
        <authorList>
            <consortium name="USAID EPT PREDICT program"/>
            <person name="Ng T.F.F."/>
            <person name="LeBreton M."/>
            <person name="Schneider B.S."/>
            <person name="Gillis A."/>
            <person name="Tamoufe U."/>
            <person name="Diffo L.D.D."/>
            <person name="Takuo J.M."/>
            <person name="Kondov N.O."/>
            <person name="Coffey L."/>
            <person name="Wolfe N.D."/>
            <person name="Delwart E."/>
        </authorList>
    </citation>
    <scope>NUCLEOTIDE SEQUENCE [LARGE SCALE GENOMIC DNA]</scope>
    <source>
        <strain evidence="2">PREDICT-06530</strain>
    </source>
</reference>
<dbReference type="GO" id="GO:0019031">
    <property type="term" value="C:viral envelope"/>
    <property type="evidence" value="ECO:0007669"/>
    <property type="project" value="InterPro"/>
</dbReference>
<dbReference type="Pfam" id="PF00951">
    <property type="entry name" value="Arteri_Gl"/>
    <property type="match status" value="1"/>
</dbReference>
<feature type="transmembrane region" description="Helical" evidence="1">
    <location>
        <begin position="48"/>
        <end position="64"/>
    </location>
</feature>
<dbReference type="RefSeq" id="YP_009121783.1">
    <property type="nucleotide sequence ID" value="NC_026509.1"/>
</dbReference>
<proteinExistence type="predicted"/>
<dbReference type="EMBL" id="KP126831">
    <property type="protein sequence ID" value="AJI43735.1"/>
    <property type="molecule type" value="Genomic_RNA"/>
</dbReference>
<sequence>MPSQTGARRRVDMVTTICSDPGYTTLAFTIAPVLLACLRLFRPSVRGVVCLLCIATLAYAATAFNEHSLATILTISFILVYLSYKTVAWVVIRCRMCRLGRQYITAPSSMVETSLGRSAITAGQSAVVRRTSGLTSANGLLVPDVKRIILHGRVAAKKGLVNLRKYGWQTKNK</sequence>
<organism evidence="2 3">
    <name type="scientific">DeBrazza's monkey arterivirus</name>
    <dbReference type="NCBI Taxonomy" id="1965063"/>
    <lineage>
        <taxon>Viruses</taxon>
        <taxon>Riboviria</taxon>
        <taxon>Orthornavirae</taxon>
        <taxon>Pisuviricota</taxon>
        <taxon>Pisoniviricetes</taxon>
        <taxon>Nidovirales</taxon>
        <taxon>Arnidovirineae</taxon>
        <taxon>Arteriviridae</taxon>
        <taxon>Simarterivirinae</taxon>
        <taxon>Iotaarterivirus</taxon>
        <taxon>Debiartevirus</taxon>
        <taxon>Iotaarterivirus debrazmo</taxon>
    </lineage>
</organism>
<dbReference type="Proteomes" id="UP000171565">
    <property type="component" value="Segment"/>
</dbReference>
<keyword evidence="3" id="KW-1185">Reference proteome</keyword>
<gene>
    <name evidence="2" type="primary">ORF6</name>
</gene>
<evidence type="ECO:0000256" key="1">
    <source>
        <dbReference type="SAM" id="Phobius"/>
    </source>
</evidence>
<keyword evidence="1" id="KW-0472">Membrane</keyword>
<evidence type="ECO:0000313" key="2">
    <source>
        <dbReference type="EMBL" id="AJI43735.1"/>
    </source>
</evidence>
<feature type="transmembrane region" description="Helical" evidence="1">
    <location>
        <begin position="70"/>
        <end position="92"/>
    </location>
</feature>
<accession>A0A0B6CDH8</accession>
<protein>
    <submittedName>
        <fullName evidence="2">M protein</fullName>
    </submittedName>
</protein>
<keyword evidence="1" id="KW-0812">Transmembrane</keyword>
<dbReference type="OrthoDB" id="11963at10239"/>
<dbReference type="InterPro" id="IPR001332">
    <property type="entry name" value="Arteri_GP5"/>
</dbReference>